<name>A0A6J7BZR5_9ZZZZ</name>
<sequence>MVKSQDAVEIVDEWTTALLAALATQNEQAVAALFVEDSWWRDLLSVTWDLRTFHGARPIASGLIAASAGSPALRFEAREDERPVIDSSVPGGDMVEAFLRLLSDTWSGTAVLRLRDTGADGWKAWTFLTAMDEIKGHETTTLTRRPLGNDVHESGALPWHIQREDRRAFTSSDPTVLVVGGGQGGLSIAAQLETRGVSTLVIEKNPRIGDNWRNRYESLVLHDPVWADHLPFVEFPESWPIYSPKNKLADWLEGYVSALDLNVWTGTTLGPSSFDAATDTWTVEVTEADGTVRTLRPRHVVLATGAVGGPMIPKIPGMDTFAGQVHHSSTETTVDVAPGTRIVVVGACNSGHDIAQAYCLAGADVTMVQRSATYVMSQKHGIPALFGSVYSEGGPPLWKADLINSSYPYPLLLEFAKPQTVAIAKMDADLIAGLEAAGFNLGIGPAGEDDGLMGRALRRAGGYYIDVGCSQLIIDGKIKIRSGSGVREFTTTGVVLEDGTTLDADVVVLATGFANMRETARDLFGDAVADRCGDVWDLDDEGELKTIWRQSGHPRFWFMGGSLLAARVHSKYLALQILGMETAQVS</sequence>
<dbReference type="EMBL" id="CAFBIZ010000100">
    <property type="protein sequence ID" value="CAB4849908.1"/>
    <property type="molecule type" value="Genomic_DNA"/>
</dbReference>
<dbReference type="GO" id="GO:0050660">
    <property type="term" value="F:flavin adenine dinucleotide binding"/>
    <property type="evidence" value="ECO:0007669"/>
    <property type="project" value="TreeGrafter"/>
</dbReference>
<dbReference type="InterPro" id="IPR050982">
    <property type="entry name" value="Auxin_biosynth/cation_transpt"/>
</dbReference>
<dbReference type="GO" id="GO:0004497">
    <property type="term" value="F:monooxygenase activity"/>
    <property type="evidence" value="ECO:0007669"/>
    <property type="project" value="TreeGrafter"/>
</dbReference>
<dbReference type="PANTHER" id="PTHR43539:SF68">
    <property type="entry name" value="FLAVIN-BINDING MONOOXYGENASE-LIKE PROTEIN (AFU_ORTHOLOGUE AFUA_4G09220)"/>
    <property type="match status" value="1"/>
</dbReference>
<dbReference type="PANTHER" id="PTHR43539">
    <property type="entry name" value="FLAVIN-BINDING MONOOXYGENASE-LIKE PROTEIN (AFU_ORTHOLOGUE AFUA_4G09220)"/>
    <property type="match status" value="1"/>
</dbReference>
<dbReference type="Gene3D" id="3.50.50.60">
    <property type="entry name" value="FAD/NAD(P)-binding domain"/>
    <property type="match status" value="2"/>
</dbReference>
<accession>A0A6J7BZR5</accession>
<dbReference type="InterPro" id="IPR036188">
    <property type="entry name" value="FAD/NAD-bd_sf"/>
</dbReference>
<organism evidence="2">
    <name type="scientific">freshwater metagenome</name>
    <dbReference type="NCBI Taxonomy" id="449393"/>
    <lineage>
        <taxon>unclassified sequences</taxon>
        <taxon>metagenomes</taxon>
        <taxon>ecological metagenomes</taxon>
    </lineage>
</organism>
<evidence type="ECO:0000256" key="1">
    <source>
        <dbReference type="ARBA" id="ARBA00023002"/>
    </source>
</evidence>
<evidence type="ECO:0000313" key="3">
    <source>
        <dbReference type="EMBL" id="CAB4946877.1"/>
    </source>
</evidence>
<dbReference type="AlphaFoldDB" id="A0A6J7BZR5"/>
<dbReference type="Pfam" id="PF13738">
    <property type="entry name" value="Pyr_redox_3"/>
    <property type="match status" value="1"/>
</dbReference>
<proteinExistence type="predicted"/>
<keyword evidence="1" id="KW-0560">Oxidoreductase</keyword>
<reference evidence="2" key="1">
    <citation type="submission" date="2020-05" db="EMBL/GenBank/DDBJ databases">
        <authorList>
            <person name="Chiriac C."/>
            <person name="Salcher M."/>
            <person name="Ghai R."/>
            <person name="Kavagutti S V."/>
        </authorList>
    </citation>
    <scope>NUCLEOTIDE SEQUENCE</scope>
</reference>
<gene>
    <name evidence="2" type="ORF">UFOPK3268_00879</name>
    <name evidence="3" type="ORF">UFOPK3752_01411</name>
    <name evidence="4" type="ORF">UFOPK4150_00409</name>
</gene>
<dbReference type="EMBL" id="CAFBPU010000006">
    <property type="protein sequence ID" value="CAB5023906.1"/>
    <property type="molecule type" value="Genomic_DNA"/>
</dbReference>
<dbReference type="PRINTS" id="PR00411">
    <property type="entry name" value="PNDRDTASEI"/>
</dbReference>
<protein>
    <submittedName>
        <fullName evidence="2">Unannotated protein</fullName>
    </submittedName>
</protein>
<dbReference type="SUPFAM" id="SSF51905">
    <property type="entry name" value="FAD/NAD(P)-binding domain"/>
    <property type="match status" value="1"/>
</dbReference>
<dbReference type="EMBL" id="CAFBND010000057">
    <property type="protein sequence ID" value="CAB4946877.1"/>
    <property type="molecule type" value="Genomic_DNA"/>
</dbReference>
<evidence type="ECO:0000313" key="4">
    <source>
        <dbReference type="EMBL" id="CAB5023906.1"/>
    </source>
</evidence>
<evidence type="ECO:0000313" key="2">
    <source>
        <dbReference type="EMBL" id="CAB4849908.1"/>
    </source>
</evidence>